<keyword evidence="4" id="KW-1185">Reference proteome</keyword>
<dbReference type="InterPro" id="IPR052025">
    <property type="entry name" value="Xyloglucanase_GH74"/>
</dbReference>
<dbReference type="AlphaFoldDB" id="A0AAV5AVM5"/>
<dbReference type="PANTHER" id="PTHR43739">
    <property type="entry name" value="XYLOGLUCANASE (EUROFUNG)"/>
    <property type="match status" value="1"/>
</dbReference>
<gene>
    <name evidence="1" type="ORF">RCZ15_04620</name>
    <name evidence="2" type="ORF">RCZ16_11650</name>
</gene>
<proteinExistence type="predicted"/>
<dbReference type="Proteomes" id="UP001208692">
    <property type="component" value="Unassembled WGS sequence"/>
</dbReference>
<sequence length="889" mass="99789">MNKKESSMVRQVIIFLSILMSTMLYGQSSQEIIRQNNIQKSWVKSVPFAEIPFTQGIGQITDIAKNPQNSFEMYVATAHSGVWYSNNNGASFVPLFTDEMSQNVSAIAVDWASKTLWVATSQGIFYTENTGEKWTFVGLATLKNIQRIVATSASEVYLSALGEGENSQRGIFKTTDKGKNWQHIFGQVGVTDITITSKNPEIIYITAWDIETSPFTIIPFGKKSGIYKSTDSGATWKHITGQNSGFLKNNVGRISLAAFDSNRIYALVDNRNKLVGYSSQNISIEKLSAQEFLNLDNIQIETYLCSHNLQSKYSAENLRQIIRAKLATPLTLGKYLDAEPEVVGAEIYLSTDGGTSWKKQNNQPLTNVFYNKGFEVSALAVHPKRENELYLSAIPLLRSTDGGKSWKLIKDNPLNNKVKRLWVDEQQIVYVNNLGISQSYDQGKTWLTQNIPQTIEVCALSVGNPEKQTLFASIDNLGIWKYSHLWQQISPDNGKLVVDTNDKCYIAQPFGEIHSLQTNESTSMPAYDKGKLRFSQHTPLIISPQNNAIIYTGSNYLHQSLNEGKQWNTISSDLTNGDKGGNQAYGTISAIAESPFQFGLLYTGSDDGMIYTSQNGGVSWQMVYSSFPEPNAVVCLTASQHQKNRIYAVLRSQQGKALVFKSENSGKTWDNIKANLPEENANVLIEDNTNEQLLYLGTESGLYVSFDRGEKWHIFQKNLPRVSVNQIVINPKTNIMYIGTKGRGIFQTDIRPLKEMRAAVQDQVFYPLQETYSITHSSKWGNTASAWEQPEIPTFYFDAFASKATNKIVVKISKEGVVLNTFTYTTQQGFNFLPYNLTLSEEGRVAYEKKKQKAIFKKATDGNFYLPKGTYQVLFEGDLVEEERILQIK</sequence>
<dbReference type="InterPro" id="IPR015943">
    <property type="entry name" value="WD40/YVTN_repeat-like_dom_sf"/>
</dbReference>
<dbReference type="PANTHER" id="PTHR43739:SF5">
    <property type="entry name" value="EXO-ALPHA-SIALIDASE"/>
    <property type="match status" value="1"/>
</dbReference>
<dbReference type="Gene3D" id="2.130.10.10">
    <property type="entry name" value="YVTN repeat-like/Quinoprotein amine dehydrogenase"/>
    <property type="match status" value="4"/>
</dbReference>
<dbReference type="EMBL" id="BQKA01000008">
    <property type="protein sequence ID" value="GJM49487.1"/>
    <property type="molecule type" value="Genomic_DNA"/>
</dbReference>
<evidence type="ECO:0000313" key="4">
    <source>
        <dbReference type="Proteomes" id="UP001208692"/>
    </source>
</evidence>
<dbReference type="Proteomes" id="UP001207736">
    <property type="component" value="Unassembled WGS sequence"/>
</dbReference>
<dbReference type="SUPFAM" id="SSF110296">
    <property type="entry name" value="Oligoxyloglucan reducing end-specific cellobiohydrolase"/>
    <property type="match status" value="1"/>
</dbReference>
<evidence type="ECO:0000313" key="1">
    <source>
        <dbReference type="EMBL" id="GJM49487.1"/>
    </source>
</evidence>
<evidence type="ECO:0000313" key="3">
    <source>
        <dbReference type="Proteomes" id="UP001207736"/>
    </source>
</evidence>
<name>A0AAV5AVM5_9FLAO</name>
<dbReference type="CDD" id="cd15482">
    <property type="entry name" value="Sialidase_non-viral"/>
    <property type="match status" value="2"/>
</dbReference>
<protein>
    <recommendedName>
        <fullName evidence="5">Sortilin N-terminal domain-containing protein</fullName>
    </recommendedName>
</protein>
<dbReference type="InterPro" id="IPR036278">
    <property type="entry name" value="Sialidase_sf"/>
</dbReference>
<dbReference type="EMBL" id="BQKB01000019">
    <property type="protein sequence ID" value="GJM52848.1"/>
    <property type="molecule type" value="Genomic_DNA"/>
</dbReference>
<accession>A0AAV5AVM5</accession>
<evidence type="ECO:0000313" key="2">
    <source>
        <dbReference type="EMBL" id="GJM52848.1"/>
    </source>
</evidence>
<reference evidence="1 4" key="1">
    <citation type="submission" date="2021-11" db="EMBL/GenBank/DDBJ databases">
        <title>Draft genome sequence of Capnocytophaga sp. strain KC07075 isolated from cat oral cavity.</title>
        <authorList>
            <person name="Suzuki M."/>
            <person name="Imaoka K."/>
            <person name="Kimura M."/>
            <person name="Morikawa S."/>
            <person name="Maeda K."/>
        </authorList>
    </citation>
    <scope>NUCLEOTIDE SEQUENCE</scope>
    <source>
        <strain evidence="1">KC07075</strain>
        <strain evidence="2 4">KC07079</strain>
    </source>
</reference>
<dbReference type="GO" id="GO:0010411">
    <property type="term" value="P:xyloglucan metabolic process"/>
    <property type="evidence" value="ECO:0007669"/>
    <property type="project" value="TreeGrafter"/>
</dbReference>
<evidence type="ECO:0008006" key="5">
    <source>
        <dbReference type="Google" id="ProtNLM"/>
    </source>
</evidence>
<dbReference type="SUPFAM" id="SSF50939">
    <property type="entry name" value="Sialidases"/>
    <property type="match status" value="1"/>
</dbReference>
<comment type="caution">
    <text evidence="1">The sequence shown here is derived from an EMBL/GenBank/DDBJ whole genome shotgun (WGS) entry which is preliminary data.</text>
</comment>
<organism evidence="1 3">
    <name type="scientific">Capnocytophaga catalasegens</name>
    <dbReference type="NCBI Taxonomy" id="1004260"/>
    <lineage>
        <taxon>Bacteria</taxon>
        <taxon>Pseudomonadati</taxon>
        <taxon>Bacteroidota</taxon>
        <taxon>Flavobacteriia</taxon>
        <taxon>Flavobacteriales</taxon>
        <taxon>Flavobacteriaceae</taxon>
        <taxon>Capnocytophaga</taxon>
    </lineage>
</organism>